<proteinExistence type="predicted"/>
<reference evidence="2 3" key="1">
    <citation type="journal article" date="2022" name="Nat. Ecol. Evol.">
        <title>A masculinizing supergene underlies an exaggerated male reproductive morph in a spider.</title>
        <authorList>
            <person name="Hendrickx F."/>
            <person name="De Corte Z."/>
            <person name="Sonet G."/>
            <person name="Van Belleghem S.M."/>
            <person name="Kostlbacher S."/>
            <person name="Vangestel C."/>
        </authorList>
    </citation>
    <scope>NUCLEOTIDE SEQUENCE [LARGE SCALE GENOMIC DNA]</scope>
    <source>
        <strain evidence="2">W744_W776</strain>
    </source>
</reference>
<name>A0AAV6V772_9ARAC</name>
<feature type="compositionally biased region" description="Basic and acidic residues" evidence="1">
    <location>
        <begin position="101"/>
        <end position="114"/>
    </location>
</feature>
<dbReference type="AlphaFoldDB" id="A0AAV6V772"/>
<organism evidence="2 3">
    <name type="scientific">Oedothorax gibbosus</name>
    <dbReference type="NCBI Taxonomy" id="931172"/>
    <lineage>
        <taxon>Eukaryota</taxon>
        <taxon>Metazoa</taxon>
        <taxon>Ecdysozoa</taxon>
        <taxon>Arthropoda</taxon>
        <taxon>Chelicerata</taxon>
        <taxon>Arachnida</taxon>
        <taxon>Araneae</taxon>
        <taxon>Araneomorphae</taxon>
        <taxon>Entelegynae</taxon>
        <taxon>Araneoidea</taxon>
        <taxon>Linyphiidae</taxon>
        <taxon>Erigoninae</taxon>
        <taxon>Oedothorax</taxon>
    </lineage>
</organism>
<evidence type="ECO:0000313" key="2">
    <source>
        <dbReference type="EMBL" id="KAG8192439.1"/>
    </source>
</evidence>
<feature type="region of interest" description="Disordered" evidence="1">
    <location>
        <begin position="65"/>
        <end position="114"/>
    </location>
</feature>
<protein>
    <submittedName>
        <fullName evidence="2">Uncharacterized protein</fullName>
    </submittedName>
</protein>
<dbReference type="EMBL" id="JAFNEN010000139">
    <property type="protein sequence ID" value="KAG8192439.1"/>
    <property type="molecule type" value="Genomic_DNA"/>
</dbReference>
<dbReference type="Proteomes" id="UP000827092">
    <property type="component" value="Unassembled WGS sequence"/>
</dbReference>
<evidence type="ECO:0000256" key="1">
    <source>
        <dbReference type="SAM" id="MobiDB-lite"/>
    </source>
</evidence>
<evidence type="ECO:0000313" key="3">
    <source>
        <dbReference type="Proteomes" id="UP000827092"/>
    </source>
</evidence>
<accession>A0AAV6V772</accession>
<keyword evidence="3" id="KW-1185">Reference proteome</keyword>
<sequence length="114" mass="12480">MPVISLDMADLANSNPALAQKKARICVGLGMAQARDFEMDMAPSEEVQRANTGPKLAYLTPRRQVPRHGPVGIDAPDGHAGALRVSNPDDMSLDIGNFNNNRDRGDKQEKDKRR</sequence>
<gene>
    <name evidence="2" type="ORF">JTE90_017969</name>
</gene>
<comment type="caution">
    <text evidence="2">The sequence shown here is derived from an EMBL/GenBank/DDBJ whole genome shotgun (WGS) entry which is preliminary data.</text>
</comment>